<sequence>MSQSSCGRCWKSSTQSQSGICDDVAVAIQTLAKSSHAMPTDLPRSYHATREVGRSLSCSSRFLRRSFKHTSQPDDESFSESQAEFSDSPRSQDISRDTPTLTDTSTLKSEISCSGASSSFSNHAQINRSAVPLTSITSGRAIVLTSNALDLPLQISTNIRVQLSFWFSQLYSISIHPNKLGASVSRAAPHGGHQLRLPDHPREFLKGQEFGSGMPPIDSAWSGSSHPHSSHCQ</sequence>
<evidence type="ECO:0000313" key="3">
    <source>
        <dbReference type="Proteomes" id="UP001283361"/>
    </source>
</evidence>
<gene>
    <name evidence="2" type="ORF">RRG08_021372</name>
</gene>
<feature type="compositionally biased region" description="Polar residues" evidence="1">
    <location>
        <begin position="79"/>
        <end position="108"/>
    </location>
</feature>
<organism evidence="2 3">
    <name type="scientific">Elysia crispata</name>
    <name type="common">lettuce slug</name>
    <dbReference type="NCBI Taxonomy" id="231223"/>
    <lineage>
        <taxon>Eukaryota</taxon>
        <taxon>Metazoa</taxon>
        <taxon>Spiralia</taxon>
        <taxon>Lophotrochozoa</taxon>
        <taxon>Mollusca</taxon>
        <taxon>Gastropoda</taxon>
        <taxon>Heterobranchia</taxon>
        <taxon>Euthyneura</taxon>
        <taxon>Panpulmonata</taxon>
        <taxon>Sacoglossa</taxon>
        <taxon>Placobranchoidea</taxon>
        <taxon>Plakobranchidae</taxon>
        <taxon>Elysia</taxon>
    </lineage>
</organism>
<protein>
    <submittedName>
        <fullName evidence="2">Uncharacterized protein</fullName>
    </submittedName>
</protein>
<accession>A0AAE1CWM7</accession>
<name>A0AAE1CWM7_9GAST</name>
<reference evidence="2" key="1">
    <citation type="journal article" date="2023" name="G3 (Bethesda)">
        <title>A reference genome for the long-term kleptoplast-retaining sea slug Elysia crispata morphotype clarki.</title>
        <authorList>
            <person name="Eastman K.E."/>
            <person name="Pendleton A.L."/>
            <person name="Shaikh M.A."/>
            <person name="Suttiyut T."/>
            <person name="Ogas R."/>
            <person name="Tomko P."/>
            <person name="Gavelis G."/>
            <person name="Widhalm J.R."/>
            <person name="Wisecaver J.H."/>
        </authorList>
    </citation>
    <scope>NUCLEOTIDE SEQUENCE</scope>
    <source>
        <strain evidence="2">ECLA1</strain>
    </source>
</reference>
<dbReference type="EMBL" id="JAWDGP010006489">
    <property type="protein sequence ID" value="KAK3740087.1"/>
    <property type="molecule type" value="Genomic_DNA"/>
</dbReference>
<feature type="region of interest" description="Disordered" evidence="1">
    <location>
        <begin position="69"/>
        <end position="108"/>
    </location>
</feature>
<dbReference type="Proteomes" id="UP001283361">
    <property type="component" value="Unassembled WGS sequence"/>
</dbReference>
<comment type="caution">
    <text evidence="2">The sequence shown here is derived from an EMBL/GenBank/DDBJ whole genome shotgun (WGS) entry which is preliminary data.</text>
</comment>
<keyword evidence="3" id="KW-1185">Reference proteome</keyword>
<evidence type="ECO:0000313" key="2">
    <source>
        <dbReference type="EMBL" id="KAK3740087.1"/>
    </source>
</evidence>
<proteinExistence type="predicted"/>
<evidence type="ECO:0000256" key="1">
    <source>
        <dbReference type="SAM" id="MobiDB-lite"/>
    </source>
</evidence>
<dbReference type="AlphaFoldDB" id="A0AAE1CWM7"/>